<feature type="compositionally biased region" description="Polar residues" evidence="1">
    <location>
        <begin position="76"/>
        <end position="86"/>
    </location>
</feature>
<name>A0AAN6S6M6_9PEZI</name>
<evidence type="ECO:0000313" key="3">
    <source>
        <dbReference type="EMBL" id="KAK3942350.1"/>
    </source>
</evidence>
<dbReference type="EMBL" id="MU853774">
    <property type="protein sequence ID" value="KAK3942350.1"/>
    <property type="molecule type" value="Genomic_DNA"/>
</dbReference>
<sequence length="86" mass="9475">MPTRHERLVSCSWLCILFPRLLMHLNRCRSEYCPLGTTSGTCDSAVSMSVQRPTSTSATDRLPSTIGNSYCPGPPFSSSNTLAHRQ</sequence>
<gene>
    <name evidence="3" type="ORF">QBC46DRAFT_379968</name>
</gene>
<keyword evidence="4" id="KW-1185">Reference proteome</keyword>
<reference evidence="4" key="1">
    <citation type="journal article" date="2023" name="Mol. Phylogenet. Evol.">
        <title>Genome-scale phylogeny and comparative genomics of the fungal order Sordariales.</title>
        <authorList>
            <person name="Hensen N."/>
            <person name="Bonometti L."/>
            <person name="Westerberg I."/>
            <person name="Brannstrom I.O."/>
            <person name="Guillou S."/>
            <person name="Cros-Aarteil S."/>
            <person name="Calhoun S."/>
            <person name="Haridas S."/>
            <person name="Kuo A."/>
            <person name="Mondo S."/>
            <person name="Pangilinan J."/>
            <person name="Riley R."/>
            <person name="LaButti K."/>
            <person name="Andreopoulos B."/>
            <person name="Lipzen A."/>
            <person name="Chen C."/>
            <person name="Yan M."/>
            <person name="Daum C."/>
            <person name="Ng V."/>
            <person name="Clum A."/>
            <person name="Steindorff A."/>
            <person name="Ohm R.A."/>
            <person name="Martin F."/>
            <person name="Silar P."/>
            <person name="Natvig D.O."/>
            <person name="Lalanne C."/>
            <person name="Gautier V."/>
            <person name="Ament-Velasquez S.L."/>
            <person name="Kruys A."/>
            <person name="Hutchinson M.I."/>
            <person name="Powell A.J."/>
            <person name="Barry K."/>
            <person name="Miller A.N."/>
            <person name="Grigoriev I.V."/>
            <person name="Debuchy R."/>
            <person name="Gladieux P."/>
            <person name="Hiltunen Thoren M."/>
            <person name="Johannesson H."/>
        </authorList>
    </citation>
    <scope>NUCLEOTIDE SEQUENCE [LARGE SCALE GENOMIC DNA]</scope>
    <source>
        <strain evidence="4">CBS 340.73</strain>
    </source>
</reference>
<feature type="chain" id="PRO_5042933529" description="Secreted protein" evidence="2">
    <location>
        <begin position="31"/>
        <end position="86"/>
    </location>
</feature>
<evidence type="ECO:0000256" key="1">
    <source>
        <dbReference type="SAM" id="MobiDB-lite"/>
    </source>
</evidence>
<organism evidence="3 4">
    <name type="scientific">Diplogelasinospora grovesii</name>
    <dbReference type="NCBI Taxonomy" id="303347"/>
    <lineage>
        <taxon>Eukaryota</taxon>
        <taxon>Fungi</taxon>
        <taxon>Dikarya</taxon>
        <taxon>Ascomycota</taxon>
        <taxon>Pezizomycotina</taxon>
        <taxon>Sordariomycetes</taxon>
        <taxon>Sordariomycetidae</taxon>
        <taxon>Sordariales</taxon>
        <taxon>Diplogelasinosporaceae</taxon>
        <taxon>Diplogelasinospora</taxon>
    </lineage>
</organism>
<keyword evidence="2" id="KW-0732">Signal</keyword>
<accession>A0AAN6S6M6</accession>
<evidence type="ECO:0000313" key="4">
    <source>
        <dbReference type="Proteomes" id="UP001303473"/>
    </source>
</evidence>
<feature type="signal peptide" evidence="2">
    <location>
        <begin position="1"/>
        <end position="30"/>
    </location>
</feature>
<comment type="caution">
    <text evidence="3">The sequence shown here is derived from an EMBL/GenBank/DDBJ whole genome shotgun (WGS) entry which is preliminary data.</text>
</comment>
<proteinExistence type="predicted"/>
<protein>
    <recommendedName>
        <fullName evidence="5">Secreted protein</fullName>
    </recommendedName>
</protein>
<feature type="region of interest" description="Disordered" evidence="1">
    <location>
        <begin position="53"/>
        <end position="86"/>
    </location>
</feature>
<evidence type="ECO:0000256" key="2">
    <source>
        <dbReference type="SAM" id="SignalP"/>
    </source>
</evidence>
<dbReference type="Proteomes" id="UP001303473">
    <property type="component" value="Unassembled WGS sequence"/>
</dbReference>
<dbReference type="AlphaFoldDB" id="A0AAN6S6M6"/>
<evidence type="ECO:0008006" key="5">
    <source>
        <dbReference type="Google" id="ProtNLM"/>
    </source>
</evidence>